<dbReference type="Pfam" id="PF17164">
    <property type="entry name" value="DUF5122"/>
    <property type="match status" value="2"/>
</dbReference>
<dbReference type="Gene3D" id="2.80.10.50">
    <property type="match status" value="1"/>
</dbReference>
<gene>
    <name evidence="1" type="ORF">N4264_09130</name>
</gene>
<reference evidence="1" key="1">
    <citation type="submission" date="2022-09" db="EMBL/GenBank/DDBJ databases">
        <title>Tahibacter sp. nov., isolated from a fresh water.</title>
        <authorList>
            <person name="Baek J.H."/>
            <person name="Lee J.K."/>
            <person name="Kim J.M."/>
            <person name="Jeon C.O."/>
        </authorList>
    </citation>
    <scope>NUCLEOTIDE SEQUENCE</scope>
    <source>
        <strain evidence="1">W38</strain>
    </source>
</reference>
<protein>
    <submittedName>
        <fullName evidence="1">Delta-60 repeat domain-containing protein</fullName>
    </submittedName>
</protein>
<sequence>MPGWLAPRLYASTLTLDKDTVLLNGGFDVDGRLNPGVWRLGTNGQVIGKGVHAEVATDVLSVARDSRGGTVLGGYFRNANGESRTDVARLNADGSLDENWHPVLDGVVTAMATGPSGSVFILGNFNNVDGVRRAGLAKLLADGSLDRSWSPALGFIPVTMTLDANGDLYVGGNARSAQPDQPVHAVRHVSSATGAINTQWAPTFVETADRPGVRVRRIALQQDYLFVEGDFSRVNATDRNGLVKISTAGTGDVDSHWNPPVDGYIRDMDVDGVDGIYIGGVQYVDDEAYPFLGRFSTQGAGLPDMRWGVKLDPGGEVADVVVGADGSVYFNGSSGKAWSIPFAAGLAKFDRQGNLDTQWNPALVDARIVGTDSDGIYVGAALMKFGDTARNSVAKLPYNTDAIFRDGFQ</sequence>
<dbReference type="Proteomes" id="UP001064632">
    <property type="component" value="Chromosome"/>
</dbReference>
<organism evidence="1 2">
    <name type="scientific">Tahibacter amnicola</name>
    <dbReference type="NCBI Taxonomy" id="2976241"/>
    <lineage>
        <taxon>Bacteria</taxon>
        <taxon>Pseudomonadati</taxon>
        <taxon>Pseudomonadota</taxon>
        <taxon>Gammaproteobacteria</taxon>
        <taxon>Lysobacterales</taxon>
        <taxon>Rhodanobacteraceae</taxon>
        <taxon>Tahibacter</taxon>
    </lineage>
</organism>
<name>A0ABY6BN15_9GAMM</name>
<keyword evidence="2" id="KW-1185">Reference proteome</keyword>
<dbReference type="EMBL" id="CP104694">
    <property type="protein sequence ID" value="UXI69775.1"/>
    <property type="molecule type" value="Genomic_DNA"/>
</dbReference>
<accession>A0ABY6BN15</accession>
<evidence type="ECO:0000313" key="2">
    <source>
        <dbReference type="Proteomes" id="UP001064632"/>
    </source>
</evidence>
<dbReference type="InterPro" id="IPR013431">
    <property type="entry name" value="Delta_60_rpt"/>
</dbReference>
<evidence type="ECO:0000313" key="1">
    <source>
        <dbReference type="EMBL" id="UXI69775.1"/>
    </source>
</evidence>
<proteinExistence type="predicted"/>
<dbReference type="RefSeq" id="WP_261696728.1">
    <property type="nucleotide sequence ID" value="NZ_CP104694.1"/>
</dbReference>